<feature type="transmembrane region" description="Helical" evidence="1">
    <location>
        <begin position="193"/>
        <end position="214"/>
    </location>
</feature>
<organism evidence="3 4">
    <name type="scientific">Novispirillum itersonii</name>
    <name type="common">Aquaspirillum itersonii</name>
    <dbReference type="NCBI Taxonomy" id="189"/>
    <lineage>
        <taxon>Bacteria</taxon>
        <taxon>Pseudomonadati</taxon>
        <taxon>Pseudomonadota</taxon>
        <taxon>Alphaproteobacteria</taxon>
        <taxon>Rhodospirillales</taxon>
        <taxon>Novispirillaceae</taxon>
        <taxon>Novispirillum</taxon>
    </lineage>
</organism>
<evidence type="ECO:0000259" key="2">
    <source>
        <dbReference type="PROSITE" id="PS50887"/>
    </source>
</evidence>
<feature type="transmembrane region" description="Helical" evidence="1">
    <location>
        <begin position="155"/>
        <end position="173"/>
    </location>
</feature>
<dbReference type="Gene3D" id="3.30.70.270">
    <property type="match status" value="1"/>
</dbReference>
<feature type="domain" description="GGDEF" evidence="2">
    <location>
        <begin position="254"/>
        <end position="387"/>
    </location>
</feature>
<dbReference type="PANTHER" id="PTHR46663">
    <property type="entry name" value="DIGUANYLATE CYCLASE DGCT-RELATED"/>
    <property type="match status" value="1"/>
</dbReference>
<dbReference type="Pfam" id="PF00990">
    <property type="entry name" value="GGDEF"/>
    <property type="match status" value="1"/>
</dbReference>
<proteinExistence type="predicted"/>
<dbReference type="EMBL" id="JACIIX010000004">
    <property type="protein sequence ID" value="MBB6210149.1"/>
    <property type="molecule type" value="Genomic_DNA"/>
</dbReference>
<dbReference type="InterPro" id="IPR029787">
    <property type="entry name" value="Nucleotide_cyclase"/>
</dbReference>
<evidence type="ECO:0000256" key="1">
    <source>
        <dbReference type="SAM" id="Phobius"/>
    </source>
</evidence>
<dbReference type="PROSITE" id="PS50887">
    <property type="entry name" value="GGDEF"/>
    <property type="match status" value="1"/>
</dbReference>
<dbReference type="InterPro" id="IPR052163">
    <property type="entry name" value="DGC-Regulatory_Protein"/>
</dbReference>
<dbReference type="CDD" id="cd01949">
    <property type="entry name" value="GGDEF"/>
    <property type="match status" value="1"/>
</dbReference>
<dbReference type="RefSeq" id="WP_184262977.1">
    <property type="nucleotide sequence ID" value="NZ_JACIIX010000004.1"/>
</dbReference>
<evidence type="ECO:0000313" key="3">
    <source>
        <dbReference type="EMBL" id="MBB6210149.1"/>
    </source>
</evidence>
<accession>A0A7W9ZH33</accession>
<feature type="transmembrane region" description="Helical" evidence="1">
    <location>
        <begin position="98"/>
        <end position="118"/>
    </location>
</feature>
<dbReference type="PANTHER" id="PTHR46663:SF2">
    <property type="entry name" value="GGDEF DOMAIN-CONTAINING PROTEIN"/>
    <property type="match status" value="1"/>
</dbReference>
<feature type="transmembrane region" description="Helical" evidence="1">
    <location>
        <begin position="41"/>
        <end position="58"/>
    </location>
</feature>
<feature type="transmembrane region" description="Helical" evidence="1">
    <location>
        <begin position="6"/>
        <end position="29"/>
    </location>
</feature>
<comment type="caution">
    <text evidence="3">The sequence shown here is derived from an EMBL/GenBank/DDBJ whole genome shotgun (WGS) entry which is preliminary data.</text>
</comment>
<dbReference type="InterPro" id="IPR000160">
    <property type="entry name" value="GGDEF_dom"/>
</dbReference>
<sequence length="394" mass="44365">MFSIVLHPATLAITNAFINIASVAMMVIVWRTTPGTRGPGCWMIASIICMTAYSSGMLGVFNTLFWNAGVNVATMTLFSLYFEGILRFKGIGSIRGRLPWWIAFFVVVVTVSVITAPYPPYRYMFSDTYYLLLLLSGALILLYRQDRATRAAETLCAAVLFCLAIGFAMRWNYALRYLLGSTEQGAQAVNEPLFFTFTVWTLLWMTGAAALVLYRKQGELEALTRLDPLTGLANRRQMDALLEESLLALDRTGEHFGLVLFDLDRFKQVNDVNGHAMGDALLIEIGQRLRKICRDGEHPARLGGDEFVILLSEVNTRERLDRFIDRLRLSVSGSVVLEGKPIQIEMSIGGVLAPQDGSNQTDLLHIADTRMYEDKRRRRTQWQQLDWSAPLIRT</sequence>
<name>A0A7W9ZH33_NOVIT</name>
<keyword evidence="4" id="KW-1185">Reference proteome</keyword>
<dbReference type="InterPro" id="IPR043128">
    <property type="entry name" value="Rev_trsase/Diguanyl_cyclase"/>
</dbReference>
<keyword evidence="1" id="KW-1133">Transmembrane helix</keyword>
<dbReference type="Proteomes" id="UP000544872">
    <property type="component" value="Unassembled WGS sequence"/>
</dbReference>
<dbReference type="SMART" id="SM00267">
    <property type="entry name" value="GGDEF"/>
    <property type="match status" value="1"/>
</dbReference>
<keyword evidence="1" id="KW-0472">Membrane</keyword>
<feature type="transmembrane region" description="Helical" evidence="1">
    <location>
        <begin position="64"/>
        <end position="86"/>
    </location>
</feature>
<reference evidence="3 4" key="1">
    <citation type="submission" date="2020-08" db="EMBL/GenBank/DDBJ databases">
        <title>Genomic Encyclopedia of Type Strains, Phase IV (KMG-IV): sequencing the most valuable type-strain genomes for metagenomic binning, comparative biology and taxonomic classification.</title>
        <authorList>
            <person name="Goeker M."/>
        </authorList>
    </citation>
    <scope>NUCLEOTIDE SEQUENCE [LARGE SCALE GENOMIC DNA]</scope>
    <source>
        <strain evidence="3 4">DSM 11590</strain>
    </source>
</reference>
<protein>
    <submittedName>
        <fullName evidence="3">Diguanylate cyclase (GGDEF)-like protein</fullName>
    </submittedName>
</protein>
<gene>
    <name evidence="3" type="ORF">FHS48_001559</name>
</gene>
<keyword evidence="1" id="KW-0812">Transmembrane</keyword>
<evidence type="ECO:0000313" key="4">
    <source>
        <dbReference type="Proteomes" id="UP000544872"/>
    </source>
</evidence>
<dbReference type="NCBIfam" id="TIGR00254">
    <property type="entry name" value="GGDEF"/>
    <property type="match status" value="1"/>
</dbReference>
<dbReference type="SUPFAM" id="SSF55073">
    <property type="entry name" value="Nucleotide cyclase"/>
    <property type="match status" value="1"/>
</dbReference>
<dbReference type="AlphaFoldDB" id="A0A7W9ZH33"/>
<feature type="transmembrane region" description="Helical" evidence="1">
    <location>
        <begin position="124"/>
        <end position="143"/>
    </location>
</feature>